<dbReference type="InterPro" id="IPR000043">
    <property type="entry name" value="Adenosylhomocysteinase-like"/>
</dbReference>
<proteinExistence type="inferred from homology"/>
<dbReference type="GO" id="GO:0005829">
    <property type="term" value="C:cytosol"/>
    <property type="evidence" value="ECO:0007669"/>
    <property type="project" value="TreeGrafter"/>
</dbReference>
<dbReference type="PANTHER" id="PTHR23420">
    <property type="entry name" value="ADENOSYLHOMOCYSTEINASE"/>
    <property type="match status" value="1"/>
</dbReference>
<dbReference type="InterPro" id="IPR015878">
    <property type="entry name" value="Ado_hCys_hydrolase_NAD-bd"/>
</dbReference>
<dbReference type="SUPFAM" id="SSF52283">
    <property type="entry name" value="Formate/glycerate dehydrogenase catalytic domain-like"/>
    <property type="match status" value="1"/>
</dbReference>
<evidence type="ECO:0000256" key="2">
    <source>
        <dbReference type="ARBA" id="ARBA00007122"/>
    </source>
</evidence>
<dbReference type="SUPFAM" id="SSF51735">
    <property type="entry name" value="NAD(P)-binding Rossmann-fold domains"/>
    <property type="match status" value="1"/>
</dbReference>
<feature type="domain" description="S-adenosyl-L-homocysteine hydrolase NAD binding" evidence="5">
    <location>
        <begin position="1"/>
        <end position="63"/>
    </location>
</feature>
<sequence length="133" mass="14933">MKDGAILANAGHFDVEIWKPDLEALAAEKKLMRNNIMGYVMKDGRVINVLAEGRLVNLAAGDGHPAEIMDMSFALQAFCAKYINDNHKAMGKKVYEVPEEIDRKVAFMKLEGMGLMIDKLTQEQEEYLKGWGE</sequence>
<comment type="caution">
    <text evidence="6">The sequence shown here is derived from an EMBL/GenBank/DDBJ whole genome shotgun (WGS) entry which is preliminary data.</text>
</comment>
<dbReference type="GO" id="GO:0004013">
    <property type="term" value="F:adenosylhomocysteinase activity"/>
    <property type="evidence" value="ECO:0007669"/>
    <property type="project" value="TreeGrafter"/>
</dbReference>
<evidence type="ECO:0000256" key="4">
    <source>
        <dbReference type="ARBA" id="ARBA00023027"/>
    </source>
</evidence>
<dbReference type="AlphaFoldDB" id="A0A645HHC9"/>
<keyword evidence="6" id="KW-0378">Hydrolase</keyword>
<reference evidence="6" key="1">
    <citation type="submission" date="2019-08" db="EMBL/GenBank/DDBJ databases">
        <authorList>
            <person name="Kucharzyk K."/>
            <person name="Murdoch R.W."/>
            <person name="Higgins S."/>
            <person name="Loffler F."/>
        </authorList>
    </citation>
    <scope>NUCLEOTIDE SEQUENCE</scope>
</reference>
<dbReference type="InterPro" id="IPR036291">
    <property type="entry name" value="NAD(P)-bd_dom_sf"/>
</dbReference>
<evidence type="ECO:0000256" key="1">
    <source>
        <dbReference type="ARBA" id="ARBA00001911"/>
    </source>
</evidence>
<dbReference type="EMBL" id="VSSQ01092941">
    <property type="protein sequence ID" value="MPN37986.1"/>
    <property type="molecule type" value="Genomic_DNA"/>
</dbReference>
<organism evidence="6">
    <name type="scientific">bioreactor metagenome</name>
    <dbReference type="NCBI Taxonomy" id="1076179"/>
    <lineage>
        <taxon>unclassified sequences</taxon>
        <taxon>metagenomes</taxon>
        <taxon>ecological metagenomes</taxon>
    </lineage>
</organism>
<dbReference type="Pfam" id="PF00670">
    <property type="entry name" value="AdoHcyase_NAD"/>
    <property type="match status" value="1"/>
</dbReference>
<name>A0A645HHC9_9ZZZZ</name>
<keyword evidence="4" id="KW-0520">NAD</keyword>
<dbReference type="PANTHER" id="PTHR23420:SF0">
    <property type="entry name" value="ADENOSYLHOMOCYSTEINASE"/>
    <property type="match status" value="1"/>
</dbReference>
<keyword evidence="3" id="KW-0554">One-carbon metabolism</keyword>
<evidence type="ECO:0000259" key="5">
    <source>
        <dbReference type="SMART" id="SM00997"/>
    </source>
</evidence>
<dbReference type="EC" id="3.3.1.1" evidence="6"/>
<evidence type="ECO:0000313" key="6">
    <source>
        <dbReference type="EMBL" id="MPN37986.1"/>
    </source>
</evidence>
<comment type="similarity">
    <text evidence="2">Belongs to the adenosylhomocysteinase family.</text>
</comment>
<gene>
    <name evidence="6" type="primary">ahcY_31</name>
    <name evidence="6" type="ORF">SDC9_185507</name>
</gene>
<dbReference type="Gene3D" id="3.40.50.1480">
    <property type="entry name" value="Adenosylhomocysteinase-like"/>
    <property type="match status" value="1"/>
</dbReference>
<protein>
    <submittedName>
        <fullName evidence="6">Adenosylhomocysteinase</fullName>
        <ecNumber evidence="6">3.3.1.1</ecNumber>
    </submittedName>
</protein>
<evidence type="ECO:0000256" key="3">
    <source>
        <dbReference type="ARBA" id="ARBA00022563"/>
    </source>
</evidence>
<accession>A0A645HHC9</accession>
<dbReference type="SMART" id="SM00997">
    <property type="entry name" value="AdoHcyase_NAD"/>
    <property type="match status" value="1"/>
</dbReference>
<comment type="cofactor">
    <cofactor evidence="1">
        <name>NAD(+)</name>
        <dbReference type="ChEBI" id="CHEBI:57540"/>
    </cofactor>
</comment>
<dbReference type="GO" id="GO:0033353">
    <property type="term" value="P:S-adenosylmethionine cycle"/>
    <property type="evidence" value="ECO:0007669"/>
    <property type="project" value="TreeGrafter"/>
</dbReference>
<dbReference type="GO" id="GO:0006730">
    <property type="term" value="P:one-carbon metabolic process"/>
    <property type="evidence" value="ECO:0007669"/>
    <property type="project" value="UniProtKB-KW"/>
</dbReference>
<dbReference type="InterPro" id="IPR042172">
    <property type="entry name" value="Adenosylhomocyst_ase-like_sf"/>
</dbReference>